<evidence type="ECO:0000313" key="3">
    <source>
        <dbReference type="Proteomes" id="UP001253595"/>
    </source>
</evidence>
<proteinExistence type="predicted"/>
<protein>
    <recommendedName>
        <fullName evidence="1">Transcriptional regulator SutA RNAP-binding domain-containing protein</fullName>
    </recommendedName>
</protein>
<dbReference type="Proteomes" id="UP001253595">
    <property type="component" value="Unassembled WGS sequence"/>
</dbReference>
<accession>A0ABU1V3J4</accession>
<evidence type="ECO:0000259" key="1">
    <source>
        <dbReference type="Pfam" id="PF20661"/>
    </source>
</evidence>
<sequence>MIKPTKTRRQLHQELEQQVQEFLHKGGHVNEVPRGLSGRLDANGPLISIFDGTSQEDRTPLPEVVAAIEARKKPNLAQKLKKPRPRKKVILDDFGQPLRWEWVEE</sequence>
<reference evidence="2 3" key="1">
    <citation type="submission" date="2023-07" db="EMBL/GenBank/DDBJ databases">
        <title>Sorghum-associated microbial communities from plants grown in Nebraska, USA.</title>
        <authorList>
            <person name="Schachtman D."/>
        </authorList>
    </citation>
    <scope>NUCLEOTIDE SEQUENCE [LARGE SCALE GENOMIC DNA]</scope>
    <source>
        <strain evidence="2 3">BE190</strain>
    </source>
</reference>
<dbReference type="RefSeq" id="WP_310075914.1">
    <property type="nucleotide sequence ID" value="NZ_JAVDVX010000009.1"/>
</dbReference>
<organism evidence="2 3">
    <name type="scientific">Cellvibrio fibrivorans</name>
    <dbReference type="NCBI Taxonomy" id="126350"/>
    <lineage>
        <taxon>Bacteria</taxon>
        <taxon>Pseudomonadati</taxon>
        <taxon>Pseudomonadota</taxon>
        <taxon>Gammaproteobacteria</taxon>
        <taxon>Cellvibrionales</taxon>
        <taxon>Cellvibrionaceae</taxon>
        <taxon>Cellvibrio</taxon>
    </lineage>
</organism>
<dbReference type="InterPro" id="IPR049191">
    <property type="entry name" value="SutA_RBD"/>
</dbReference>
<gene>
    <name evidence="2" type="ORF">J2X05_004050</name>
</gene>
<name>A0ABU1V3J4_9GAMM</name>
<feature type="domain" description="Transcriptional regulator SutA RNAP-binding" evidence="1">
    <location>
        <begin position="6"/>
        <end position="39"/>
    </location>
</feature>
<dbReference type="Pfam" id="PF20661">
    <property type="entry name" value="SutA-RBD"/>
    <property type="match status" value="1"/>
</dbReference>
<comment type="caution">
    <text evidence="2">The sequence shown here is derived from an EMBL/GenBank/DDBJ whole genome shotgun (WGS) entry which is preliminary data.</text>
</comment>
<evidence type="ECO:0000313" key="2">
    <source>
        <dbReference type="EMBL" id="MDR7092012.1"/>
    </source>
</evidence>
<keyword evidence="3" id="KW-1185">Reference proteome</keyword>
<dbReference type="EMBL" id="JAVDVX010000009">
    <property type="protein sequence ID" value="MDR7092012.1"/>
    <property type="molecule type" value="Genomic_DNA"/>
</dbReference>